<feature type="chain" id="PRO_5045062827" evidence="8">
    <location>
        <begin position="30"/>
        <end position="1268"/>
    </location>
</feature>
<dbReference type="Proteomes" id="UP001595886">
    <property type="component" value="Unassembled WGS sequence"/>
</dbReference>
<organism evidence="10 11">
    <name type="scientific">Dokdonella ginsengisoli</name>
    <dbReference type="NCBI Taxonomy" id="363846"/>
    <lineage>
        <taxon>Bacteria</taxon>
        <taxon>Pseudomonadati</taxon>
        <taxon>Pseudomonadota</taxon>
        <taxon>Gammaproteobacteria</taxon>
        <taxon>Lysobacterales</taxon>
        <taxon>Rhodanobacteraceae</taxon>
        <taxon>Dokdonella</taxon>
    </lineage>
</organism>
<comment type="similarity">
    <text evidence="2">Belongs to the PilY1 family.</text>
</comment>
<feature type="compositionally biased region" description="Polar residues" evidence="7">
    <location>
        <begin position="83"/>
        <end position="94"/>
    </location>
</feature>
<proteinExistence type="inferred from homology"/>
<feature type="region of interest" description="Disordered" evidence="7">
    <location>
        <begin position="71"/>
        <end position="94"/>
    </location>
</feature>
<evidence type="ECO:0000256" key="4">
    <source>
        <dbReference type="ARBA" id="ARBA00022723"/>
    </source>
</evidence>
<feature type="domain" description="PilY1 beta-propeller" evidence="9">
    <location>
        <begin position="738"/>
        <end position="1077"/>
    </location>
</feature>
<protein>
    <submittedName>
        <fullName evidence="10">Pilus assembly protein</fullName>
    </submittedName>
</protein>
<evidence type="ECO:0000256" key="3">
    <source>
        <dbReference type="ARBA" id="ARBA00022558"/>
    </source>
</evidence>
<evidence type="ECO:0000313" key="11">
    <source>
        <dbReference type="Proteomes" id="UP001595886"/>
    </source>
</evidence>
<dbReference type="Pfam" id="PF05567">
    <property type="entry name" value="T4P_PilY1"/>
    <property type="match status" value="1"/>
</dbReference>
<comment type="subcellular location">
    <subcellularLocation>
        <location evidence="1">Fimbrium</location>
    </subcellularLocation>
</comment>
<name>A0ABV9R3A1_9GAMM</name>
<evidence type="ECO:0000256" key="1">
    <source>
        <dbReference type="ARBA" id="ARBA00004561"/>
    </source>
</evidence>
<dbReference type="RefSeq" id="WP_380022568.1">
    <property type="nucleotide sequence ID" value="NZ_JBHSHD010000016.1"/>
</dbReference>
<keyword evidence="6" id="KW-0281">Fimbrium</keyword>
<feature type="signal peptide" evidence="8">
    <location>
        <begin position="1"/>
        <end position="29"/>
    </location>
</feature>
<evidence type="ECO:0000256" key="8">
    <source>
        <dbReference type="SAM" id="SignalP"/>
    </source>
</evidence>
<dbReference type="InterPro" id="IPR008707">
    <property type="entry name" value="B-propeller_PilY1"/>
</dbReference>
<evidence type="ECO:0000256" key="2">
    <source>
        <dbReference type="ARBA" id="ARBA00008387"/>
    </source>
</evidence>
<evidence type="ECO:0000256" key="6">
    <source>
        <dbReference type="ARBA" id="ARBA00023263"/>
    </source>
</evidence>
<keyword evidence="5" id="KW-0106">Calcium</keyword>
<dbReference type="SUPFAM" id="SSF50998">
    <property type="entry name" value="Quinoprotein alcohol dehydrogenase-like"/>
    <property type="match status" value="1"/>
</dbReference>
<sequence length="1268" mass="136026">MTRMRSSFTLSLAATVACLLAGLPQAVSAQDAAEGTVDLLTTPPELTSKVAPNVVLTFDDSGSMGRNHMPDQRPYTGAGWGATDQQDTSGTATYPGSDLSPYLCAGVIDPRITDAADPKSWAMNGVYYNPNAKYDPPLKADGTSFLQAAFDAAWDNGIIANRPASPTASTKRNLGTGSRFCGKSAGYYRLKSTVTLTLGTDGKISNTGTLYTASNWEWVVLPADERQNFANWYSYYHTRYTASVTAVSRAFATFDRNIRVAWQNINTRQIATSTGIFPFENVSGAQTRNNFYTWLFSTPVGGNTPNQAAADRVGKFFQRDTGAADTNPYWDRALDKELSCRKNFHIQMTDGLWNNSVVTVTQTDTTGVDLPDDETYSTSADVSKIFWNELSSGQKTMADIAFHYWATDLRPGFQNNEQTKLKVRPYLADRTTGVTGTTPLGPGDNWLNNEELYWNPANDPATWPHLVQFMIGFGVDGTIRKTADNLLKLRKGQLQWPKLQGNSPYSDTAEKIDDMWHAAINSRGEFFAASNPAELIEALQKIIASVVAQSTASTPESISLPILTGGNSGYQGGYDSSDWSGTFRRSQLDDAGAPTAAEWDAGCLLSGGLCDDPPGTGTARDPNDRIIITSDGSGTGVPFRWTNLSTAQQNALNQKPGAATCTGGTTECDGYGSIRVDYLRGNRDHETVTTTPALRARGSVLGAVVNGEPAYVSSPRSGYHDMFPADSPEAQAAAASEDDSYAGYQNQQRSRQPMTYVGANDGMLHAFDADTGAESWAYVPNLLIHNGRLAKSTIRESGLTPGVDSRPREADVFVDGSWRTILLGSMRLGGRGIYVLDVTEPAMESETSAAGSGGVVMWEFTSGDTASTDGDGPCVAGSRSCASLGYTYDSANVARLHYQNKWVAVVSSGYFPSNADAAAAPGDRLEAAAKRTSLLVIDLESGTLIREIPTSDAPQDRPSGFKTFGLSTPMVYDLASDEVDDLVYAGDLAGNLWRFDLSSENIDEWKVDLMFTTYGNGGASAVGDQPIVFNPTALRDPGTRRPIIVVGTGKYLGSDDRTSAIPEQAFYGIRDYGTESSAYPIKVSQLVTQTMTQGTDNTRSITGFEEPTEVVSDVPPMRLTVTDPDTGEATVSSVMANGWRIPLNIDTEQGERAQRRALPLTTGNVALLYGLIPKSDDPCDPGARYSIMAVDGGTGAPITSWGGSGSGNTLVGAVANLSTPPADAMVARGGGRLVIPGLTPLLAEQVRETLDKAVPPWHRGAWRELLGW</sequence>
<gene>
    <name evidence="10" type="ORF">ACFO6Q_18335</name>
</gene>
<evidence type="ECO:0000256" key="7">
    <source>
        <dbReference type="SAM" id="MobiDB-lite"/>
    </source>
</evidence>
<keyword evidence="3" id="KW-1029">Fimbrium biogenesis</keyword>
<dbReference type="PROSITE" id="PS51257">
    <property type="entry name" value="PROKAR_LIPOPROTEIN"/>
    <property type="match status" value="1"/>
</dbReference>
<accession>A0ABV9R3A1</accession>
<evidence type="ECO:0000313" key="10">
    <source>
        <dbReference type="EMBL" id="MFC4822289.1"/>
    </source>
</evidence>
<keyword evidence="8" id="KW-0732">Signal</keyword>
<dbReference type="EMBL" id="JBHSHD010000016">
    <property type="protein sequence ID" value="MFC4822289.1"/>
    <property type="molecule type" value="Genomic_DNA"/>
</dbReference>
<evidence type="ECO:0000256" key="5">
    <source>
        <dbReference type="ARBA" id="ARBA00022837"/>
    </source>
</evidence>
<evidence type="ECO:0000259" key="9">
    <source>
        <dbReference type="Pfam" id="PF05567"/>
    </source>
</evidence>
<reference evidence="11" key="1">
    <citation type="journal article" date="2019" name="Int. J. Syst. Evol. Microbiol.">
        <title>The Global Catalogue of Microorganisms (GCM) 10K type strain sequencing project: providing services to taxonomists for standard genome sequencing and annotation.</title>
        <authorList>
            <consortium name="The Broad Institute Genomics Platform"/>
            <consortium name="The Broad Institute Genome Sequencing Center for Infectious Disease"/>
            <person name="Wu L."/>
            <person name="Ma J."/>
        </authorList>
    </citation>
    <scope>NUCLEOTIDE SEQUENCE [LARGE SCALE GENOMIC DNA]</scope>
    <source>
        <strain evidence="11">CCUG 30340</strain>
    </source>
</reference>
<comment type="caution">
    <text evidence="10">The sequence shown here is derived from an EMBL/GenBank/DDBJ whole genome shotgun (WGS) entry which is preliminary data.</text>
</comment>
<dbReference type="InterPro" id="IPR011047">
    <property type="entry name" value="Quinoprotein_ADH-like_sf"/>
</dbReference>
<dbReference type="InterPro" id="IPR015943">
    <property type="entry name" value="WD40/YVTN_repeat-like_dom_sf"/>
</dbReference>
<keyword evidence="4" id="KW-0479">Metal-binding</keyword>
<keyword evidence="11" id="KW-1185">Reference proteome</keyword>
<dbReference type="Gene3D" id="2.130.10.10">
    <property type="entry name" value="YVTN repeat-like/Quinoprotein amine dehydrogenase"/>
    <property type="match status" value="1"/>
</dbReference>